<gene>
    <name evidence="11" type="primary">CSON003372</name>
</gene>
<dbReference type="PANTHER" id="PTHR12707">
    <property type="entry name" value="PINN"/>
    <property type="match status" value="1"/>
</dbReference>
<evidence type="ECO:0000313" key="11">
    <source>
        <dbReference type="EMBL" id="SSX31144.1"/>
    </source>
</evidence>
<feature type="region of interest" description="Disordered" evidence="9">
    <location>
        <begin position="42"/>
        <end position="107"/>
    </location>
</feature>
<dbReference type="GO" id="GO:0008380">
    <property type="term" value="P:RNA splicing"/>
    <property type="evidence" value="ECO:0007669"/>
    <property type="project" value="UniProtKB-KW"/>
</dbReference>
<evidence type="ECO:0000256" key="8">
    <source>
        <dbReference type="SAM" id="Coils"/>
    </source>
</evidence>
<evidence type="ECO:0000256" key="4">
    <source>
        <dbReference type="ARBA" id="ARBA00023015"/>
    </source>
</evidence>
<feature type="region of interest" description="Disordered" evidence="9">
    <location>
        <begin position="327"/>
        <end position="373"/>
    </location>
</feature>
<reference evidence="11" key="1">
    <citation type="submission" date="2018-07" db="EMBL/GenBank/DDBJ databases">
        <authorList>
            <person name="Quirk P.G."/>
            <person name="Krulwich T.A."/>
        </authorList>
    </citation>
    <scope>NUCLEOTIDE SEQUENCE</scope>
</reference>
<dbReference type="AlphaFoldDB" id="A0A336ML47"/>
<keyword evidence="4" id="KW-0805">Transcription regulation</keyword>
<feature type="compositionally biased region" description="Basic and acidic residues" evidence="9">
    <location>
        <begin position="358"/>
        <end position="373"/>
    </location>
</feature>
<proteinExistence type="inferred from homology"/>
<dbReference type="GO" id="GO:0006397">
    <property type="term" value="P:mRNA processing"/>
    <property type="evidence" value="ECO:0007669"/>
    <property type="project" value="UniProtKB-KW"/>
</dbReference>
<feature type="compositionally biased region" description="Basic and acidic residues" evidence="9">
    <location>
        <begin position="333"/>
        <end position="351"/>
    </location>
</feature>
<dbReference type="GO" id="GO:0071013">
    <property type="term" value="C:catalytic step 2 spliceosome"/>
    <property type="evidence" value="ECO:0007669"/>
    <property type="project" value="TreeGrafter"/>
</dbReference>
<feature type="coiled-coil region" evidence="8">
    <location>
        <begin position="244"/>
        <end position="275"/>
    </location>
</feature>
<dbReference type="InterPro" id="IPR039853">
    <property type="entry name" value="Pinin"/>
</dbReference>
<evidence type="ECO:0000256" key="2">
    <source>
        <dbReference type="ARBA" id="ARBA00010386"/>
    </source>
</evidence>
<evidence type="ECO:0000256" key="7">
    <source>
        <dbReference type="ARBA" id="ARBA00023242"/>
    </source>
</evidence>
<comment type="similarity">
    <text evidence="2">Belongs to the pinin family.</text>
</comment>
<dbReference type="InterPro" id="IPR006786">
    <property type="entry name" value="Pinin_SDK_MemA"/>
</dbReference>
<dbReference type="EMBL" id="UFQT01001605">
    <property type="protein sequence ID" value="SSX31144.1"/>
    <property type="molecule type" value="Genomic_DNA"/>
</dbReference>
<keyword evidence="5" id="KW-0804">Transcription</keyword>
<sequence>MSAVITSTLEITNLEQQLEKAKSNLKGLNSEIRRIVGRPVEEERNDRKRSFNQFNNDSSNRRFGNQDGPPMKKWNQEGKSVFSRLSDPPNRHRSNYDEDEVKPRVSSRVIKEQPTREDIVAAQGGDEQTKARHRRIFGSLLGTLQKFCQEESRLKSKEEKKAQIEKKLEEQQKKEREVLRKEKQNLFSDRKKQQLEIRTMEIKMLKMKDLAAWEASKKPLGNFIKTRAKPHLYYIPKVLDKKSQERLKRSKDDVDRMIEKKRKQVEEEIVALENRFAADIKVLEKNGDAILDKSNRNDDNDFDEYETEVSFVDHNNSNVAFEVDYDGDEQENEEKNHTVPIKQDTEIDDPSHLGTIVIKKERPDDQDDNAHDV</sequence>
<feature type="coiled-coil region" evidence="8">
    <location>
        <begin position="4"/>
        <end position="38"/>
    </location>
</feature>
<evidence type="ECO:0000256" key="1">
    <source>
        <dbReference type="ARBA" id="ARBA00004123"/>
    </source>
</evidence>
<name>A0A336ML47_CULSO</name>
<dbReference type="VEuPathDB" id="VectorBase:CSON003372"/>
<organism evidence="11">
    <name type="scientific">Culicoides sonorensis</name>
    <name type="common">Biting midge</name>
    <dbReference type="NCBI Taxonomy" id="179676"/>
    <lineage>
        <taxon>Eukaryota</taxon>
        <taxon>Metazoa</taxon>
        <taxon>Ecdysozoa</taxon>
        <taxon>Arthropoda</taxon>
        <taxon>Hexapoda</taxon>
        <taxon>Insecta</taxon>
        <taxon>Pterygota</taxon>
        <taxon>Neoptera</taxon>
        <taxon>Endopterygota</taxon>
        <taxon>Diptera</taxon>
        <taxon>Nematocera</taxon>
        <taxon>Chironomoidea</taxon>
        <taxon>Ceratopogonidae</taxon>
        <taxon>Ceratopogoninae</taxon>
        <taxon>Culicoides</taxon>
        <taxon>Monoculicoides</taxon>
    </lineage>
</organism>
<feature type="coiled-coil region" evidence="8">
    <location>
        <begin position="154"/>
        <end position="189"/>
    </location>
</feature>
<feature type="compositionally biased region" description="Polar residues" evidence="9">
    <location>
        <begin position="51"/>
        <end position="63"/>
    </location>
</feature>
<protein>
    <submittedName>
        <fullName evidence="11">CSON003372 protein</fullName>
    </submittedName>
</protein>
<keyword evidence="8" id="KW-0175">Coiled coil</keyword>
<accession>A0A336ML47</accession>
<evidence type="ECO:0000256" key="9">
    <source>
        <dbReference type="SAM" id="MobiDB-lite"/>
    </source>
</evidence>
<dbReference type="Pfam" id="PF04696">
    <property type="entry name" value="Pinin_SDK_memA"/>
    <property type="match status" value="1"/>
</dbReference>
<dbReference type="PANTHER" id="PTHR12707:SF0">
    <property type="entry name" value="PININ"/>
    <property type="match status" value="1"/>
</dbReference>
<evidence type="ECO:0000256" key="6">
    <source>
        <dbReference type="ARBA" id="ARBA00023187"/>
    </source>
</evidence>
<keyword evidence="7" id="KW-0539">Nucleus</keyword>
<feature type="domain" description="Pinin/SDK/MemA protein" evidence="10">
    <location>
        <begin position="127"/>
        <end position="251"/>
    </location>
</feature>
<evidence type="ECO:0000256" key="3">
    <source>
        <dbReference type="ARBA" id="ARBA00022664"/>
    </source>
</evidence>
<keyword evidence="3" id="KW-0507">mRNA processing</keyword>
<keyword evidence="6" id="KW-0508">mRNA splicing</keyword>
<comment type="subcellular location">
    <subcellularLocation>
        <location evidence="1">Nucleus</location>
    </subcellularLocation>
</comment>
<evidence type="ECO:0000256" key="5">
    <source>
        <dbReference type="ARBA" id="ARBA00023163"/>
    </source>
</evidence>
<evidence type="ECO:0000259" key="10">
    <source>
        <dbReference type="Pfam" id="PF04696"/>
    </source>
</evidence>